<gene>
    <name evidence="1" type="ORF">WH159_05420</name>
</gene>
<evidence type="ECO:0000313" key="2">
    <source>
        <dbReference type="Proteomes" id="UP001380365"/>
    </source>
</evidence>
<dbReference type="RefSeq" id="WP_239555309.1">
    <property type="nucleotide sequence ID" value="NZ_JBBGZA010000001.1"/>
</dbReference>
<organism evidence="1 2">
    <name type="scientific">Sphingomonas molluscorum</name>
    <dbReference type="NCBI Taxonomy" id="418184"/>
    <lineage>
        <taxon>Bacteria</taxon>
        <taxon>Pseudomonadati</taxon>
        <taxon>Pseudomonadota</taxon>
        <taxon>Alphaproteobacteria</taxon>
        <taxon>Sphingomonadales</taxon>
        <taxon>Sphingomonadaceae</taxon>
        <taxon>Sphingomonas</taxon>
    </lineage>
</organism>
<dbReference type="EMBL" id="JBBGZA010000001">
    <property type="protein sequence ID" value="MEJ5093974.1"/>
    <property type="molecule type" value="Genomic_DNA"/>
</dbReference>
<comment type="caution">
    <text evidence="1">The sequence shown here is derived from an EMBL/GenBank/DDBJ whole genome shotgun (WGS) entry which is preliminary data.</text>
</comment>
<accession>A0ABU8Q2L9</accession>
<sequence>MTGAGRPIKFLLLVLVGWTGARATLLWPGAELAAVAEASETPAGLSPMPAAPLFAFPQPAAHPRFVDAMSPERVLPGLREPGVSPVFHSAAATISSIPESAPGGTRTPQVATSPEPALALVTQPQAPRRWSASAWLVARGGSMAGDGAFGPAQLGGSQAGARIRYALSRTLALSGRLSSPLRGVGKEAGLGVEWQPLKLPLPVSILLERRIALDSGPDGTGLGAIAGINPTPVVGRLQVEGYGQAGVVLRARREPYADGAVRLLHPVSSGKRLQLALGAGAWGGAQRGASRLDIGPSLVATVPTGGPKLRLAAEWRQRVAGNAAPGSGPALTLGTDF</sequence>
<dbReference type="Proteomes" id="UP001380365">
    <property type="component" value="Unassembled WGS sequence"/>
</dbReference>
<reference evidence="1 2" key="1">
    <citation type="submission" date="2023-12" db="EMBL/GenBank/DDBJ databases">
        <title>Gut-associated functions are favored during microbiome assembly across C. elegans life.</title>
        <authorList>
            <person name="Zimmermann J."/>
        </authorList>
    </citation>
    <scope>NUCLEOTIDE SEQUENCE [LARGE SCALE GENOMIC DNA]</scope>
    <source>
        <strain evidence="1 2">JUb134</strain>
    </source>
</reference>
<protein>
    <recommendedName>
        <fullName evidence="3">Haemolysin activator HlyB C-terminal domain-containing protein</fullName>
    </recommendedName>
</protein>
<name>A0ABU8Q2L9_9SPHN</name>
<evidence type="ECO:0008006" key="3">
    <source>
        <dbReference type="Google" id="ProtNLM"/>
    </source>
</evidence>
<proteinExistence type="predicted"/>
<keyword evidence="2" id="KW-1185">Reference proteome</keyword>
<evidence type="ECO:0000313" key="1">
    <source>
        <dbReference type="EMBL" id="MEJ5093974.1"/>
    </source>
</evidence>